<gene>
    <name evidence="1" type="ORF">GKS16_03160</name>
</gene>
<name>A0A6L6G737_STRUB</name>
<evidence type="ECO:0000313" key="2">
    <source>
        <dbReference type="Proteomes" id="UP000483839"/>
    </source>
</evidence>
<proteinExistence type="predicted"/>
<dbReference type="AlphaFoldDB" id="A0A6L6G737"/>
<dbReference type="Proteomes" id="UP000483839">
    <property type="component" value="Unassembled WGS sequence"/>
</dbReference>
<protein>
    <submittedName>
        <fullName evidence="1">Uncharacterized protein</fullName>
    </submittedName>
</protein>
<sequence>MIAIIRTREGGRSKALCELDIMKFTKSQIRNRMEERGINDDTFFIVGFSDWGIDRIMSLNECYLLKKCINELYDGDDYVVRFLLLKGHSVLKIVSQYYQYISKDEIEVMRYLLKTADFDSVIEFWFKTKTWLNAVDAYIENGVLLNTEKGFYVRKLEGG</sequence>
<reference evidence="1 2" key="1">
    <citation type="submission" date="2019-11" db="EMBL/GenBank/DDBJ databases">
        <title>Streptococcus uberis isolated from clinical mastitis cases on a southeastern Queensland dairy.</title>
        <authorList>
            <person name="Workentine M.L."/>
            <person name="Price R."/>
            <person name="Olchowy T."/>
        </authorList>
    </citation>
    <scope>NUCLEOTIDE SEQUENCE [LARGE SCALE GENOMIC DNA]</scope>
    <source>
        <strain evidence="1 2">OLC4459-A17</strain>
    </source>
</reference>
<comment type="caution">
    <text evidence="1">The sequence shown here is derived from an EMBL/GenBank/DDBJ whole genome shotgun (WGS) entry which is preliminary data.</text>
</comment>
<organism evidence="1 2">
    <name type="scientific">Streptococcus uberis</name>
    <dbReference type="NCBI Taxonomy" id="1349"/>
    <lineage>
        <taxon>Bacteria</taxon>
        <taxon>Bacillati</taxon>
        <taxon>Bacillota</taxon>
        <taxon>Bacilli</taxon>
        <taxon>Lactobacillales</taxon>
        <taxon>Streptococcaceae</taxon>
        <taxon>Streptococcus</taxon>
    </lineage>
</organism>
<evidence type="ECO:0000313" key="1">
    <source>
        <dbReference type="EMBL" id="MTD01275.1"/>
    </source>
</evidence>
<dbReference type="RefSeq" id="WP_154617287.1">
    <property type="nucleotide sequence ID" value="NZ_JADFAY010000012.1"/>
</dbReference>
<dbReference type="EMBL" id="WLXI01000029">
    <property type="protein sequence ID" value="MTD01275.1"/>
    <property type="molecule type" value="Genomic_DNA"/>
</dbReference>
<accession>A0A6L6G737</accession>